<evidence type="ECO:0000313" key="3">
    <source>
        <dbReference type="Proteomes" id="UP001208690"/>
    </source>
</evidence>
<keyword evidence="1" id="KW-0472">Membrane</keyword>
<accession>A0ABT3BAC3</accession>
<evidence type="ECO:0000313" key="2">
    <source>
        <dbReference type="EMBL" id="MCV3270497.1"/>
    </source>
</evidence>
<sequence>MFTYVDSRTLRQARYIRRAARARLYAWLLMPVTGAAFAAAMWSDPALQPKLQSGLDEITPIVSAMMAGDFRAEDAQQLQDAALQKAAELNAKLAGLPVARTPINRPDDSGG</sequence>
<gene>
    <name evidence="2" type="ORF">MUB52_03580</name>
</gene>
<organism evidence="2 3">
    <name type="scientific">Roseobacter sinensis</name>
    <dbReference type="NCBI Taxonomy" id="2931391"/>
    <lineage>
        <taxon>Bacteria</taxon>
        <taxon>Pseudomonadati</taxon>
        <taxon>Pseudomonadota</taxon>
        <taxon>Alphaproteobacteria</taxon>
        <taxon>Rhodobacterales</taxon>
        <taxon>Roseobacteraceae</taxon>
        <taxon>Roseobacter</taxon>
    </lineage>
</organism>
<reference evidence="2 3" key="1">
    <citation type="submission" date="2022-04" db="EMBL/GenBank/DDBJ databases">
        <title>Roseobacter sp. WL0113 is a bacterium isolated from neritic sediment.</title>
        <authorList>
            <person name="Wang L."/>
            <person name="He W."/>
            <person name="Zhang D.-F."/>
        </authorList>
    </citation>
    <scope>NUCLEOTIDE SEQUENCE [LARGE SCALE GENOMIC DNA]</scope>
    <source>
        <strain evidence="2 3">WL0113</strain>
    </source>
</reference>
<protein>
    <submittedName>
        <fullName evidence="2">Uncharacterized protein</fullName>
    </submittedName>
</protein>
<name>A0ABT3BAC3_9RHOB</name>
<proteinExistence type="predicted"/>
<evidence type="ECO:0000256" key="1">
    <source>
        <dbReference type="SAM" id="Phobius"/>
    </source>
</evidence>
<dbReference type="RefSeq" id="WP_263842823.1">
    <property type="nucleotide sequence ID" value="NZ_JALIEB010000002.1"/>
</dbReference>
<feature type="transmembrane region" description="Helical" evidence="1">
    <location>
        <begin position="24"/>
        <end position="42"/>
    </location>
</feature>
<dbReference type="Proteomes" id="UP001208690">
    <property type="component" value="Unassembled WGS sequence"/>
</dbReference>
<dbReference type="EMBL" id="JALIEB010000002">
    <property type="protein sequence ID" value="MCV3270497.1"/>
    <property type="molecule type" value="Genomic_DNA"/>
</dbReference>
<keyword evidence="1" id="KW-1133">Transmembrane helix</keyword>
<comment type="caution">
    <text evidence="2">The sequence shown here is derived from an EMBL/GenBank/DDBJ whole genome shotgun (WGS) entry which is preliminary data.</text>
</comment>
<keyword evidence="3" id="KW-1185">Reference proteome</keyword>
<keyword evidence="1" id="KW-0812">Transmembrane</keyword>